<feature type="transmembrane region" description="Helical" evidence="1">
    <location>
        <begin position="54"/>
        <end position="70"/>
    </location>
</feature>
<feature type="transmembrane region" description="Helical" evidence="1">
    <location>
        <begin position="30"/>
        <end position="47"/>
    </location>
</feature>
<evidence type="ECO:0000313" key="4">
    <source>
        <dbReference type="Proteomes" id="UP000193404"/>
    </source>
</evidence>
<feature type="transmembrane region" description="Helical" evidence="1">
    <location>
        <begin position="157"/>
        <end position="175"/>
    </location>
</feature>
<evidence type="ECO:0000313" key="3">
    <source>
        <dbReference type="EMBL" id="ARM74668.1"/>
    </source>
</evidence>
<reference evidence="3 4" key="1">
    <citation type="submission" date="2017-03" db="EMBL/GenBank/DDBJ databases">
        <title>Sulfur activation and transportation mechanism of thermophilic Archaea Acidianus manzaensis YN-25.</title>
        <authorList>
            <person name="Ma Y."/>
            <person name="Yang Y."/>
            <person name="Xia J."/>
        </authorList>
    </citation>
    <scope>NUCLEOTIDE SEQUENCE [LARGE SCALE GENOMIC DNA]</scope>
    <source>
        <strain evidence="3 4">YN-25</strain>
    </source>
</reference>
<evidence type="ECO:0000256" key="1">
    <source>
        <dbReference type="SAM" id="Phobius"/>
    </source>
</evidence>
<dbReference type="AlphaFoldDB" id="A0A1W6JWM9"/>
<dbReference type="Pfam" id="PF00892">
    <property type="entry name" value="EamA"/>
    <property type="match status" value="1"/>
</dbReference>
<dbReference type="InterPro" id="IPR037185">
    <property type="entry name" value="EmrE-like"/>
</dbReference>
<dbReference type="InterPro" id="IPR000620">
    <property type="entry name" value="EamA_dom"/>
</dbReference>
<dbReference type="KEGG" id="aman:B6F84_00590"/>
<feature type="transmembrane region" description="Helical" evidence="1">
    <location>
        <begin position="181"/>
        <end position="203"/>
    </location>
</feature>
<dbReference type="PANTHER" id="PTHR22911:SF76">
    <property type="entry name" value="EAMA DOMAIN-CONTAINING PROTEIN"/>
    <property type="match status" value="1"/>
</dbReference>
<feature type="domain" description="EamA" evidence="2">
    <location>
        <begin position="125"/>
        <end position="255"/>
    </location>
</feature>
<dbReference type="SUPFAM" id="SSF103481">
    <property type="entry name" value="Multidrug resistance efflux transporter EmrE"/>
    <property type="match status" value="1"/>
</dbReference>
<name>A0A1W6JWM9_9CREN</name>
<proteinExistence type="predicted"/>
<dbReference type="RefSeq" id="WP_148690414.1">
    <property type="nucleotide sequence ID" value="NZ_CP020477.1"/>
</dbReference>
<sequence>MKEKAILFLGGVAFGTAAIFVKFCTISPPLITFLRFVLAGSILLAFSRKGKFKLKYFIIPSLFLSLHMMFFVSSVFLTTISASTILVSTSPIFAMILRRRIDLFILTAIAGIIIINYSVSFGYLLGNVLALLSAVSFAFYTYFLSKLHYDFTSTASFIYLLSSTFMIPILPVYGIGEFNLVSILAVLGLVLIPTLIGHGSIIYTANKLPISLVTSAELIEPVVATLLAIPIFHQIPNIQEIIGGAITLISIYFIFKK</sequence>
<keyword evidence="4" id="KW-1185">Reference proteome</keyword>
<dbReference type="Proteomes" id="UP000193404">
    <property type="component" value="Chromosome"/>
</dbReference>
<protein>
    <submittedName>
        <fullName evidence="3">EamA family transporter</fullName>
    </submittedName>
</protein>
<dbReference type="EMBL" id="CP020477">
    <property type="protein sequence ID" value="ARM74668.1"/>
    <property type="molecule type" value="Genomic_DNA"/>
</dbReference>
<dbReference type="OrthoDB" id="43875at2157"/>
<dbReference type="STRING" id="282676.B6F84_00590"/>
<feature type="transmembrane region" description="Helical" evidence="1">
    <location>
        <begin position="103"/>
        <end position="119"/>
    </location>
</feature>
<feature type="transmembrane region" description="Helical" evidence="1">
    <location>
        <begin position="238"/>
        <end position="255"/>
    </location>
</feature>
<gene>
    <name evidence="3" type="ORF">B6F84_00590</name>
</gene>
<dbReference type="GeneID" id="41589369"/>
<keyword evidence="1" id="KW-0472">Membrane</keyword>
<dbReference type="GO" id="GO:0016020">
    <property type="term" value="C:membrane"/>
    <property type="evidence" value="ECO:0007669"/>
    <property type="project" value="InterPro"/>
</dbReference>
<feature type="transmembrane region" description="Helical" evidence="1">
    <location>
        <begin position="76"/>
        <end position="96"/>
    </location>
</feature>
<accession>A0A1W6JWM9</accession>
<keyword evidence="1" id="KW-0812">Transmembrane</keyword>
<organism evidence="3 4">
    <name type="scientific">Acidianus manzaensis</name>
    <dbReference type="NCBI Taxonomy" id="282676"/>
    <lineage>
        <taxon>Archaea</taxon>
        <taxon>Thermoproteota</taxon>
        <taxon>Thermoprotei</taxon>
        <taxon>Sulfolobales</taxon>
        <taxon>Sulfolobaceae</taxon>
        <taxon>Acidianus</taxon>
    </lineage>
</organism>
<keyword evidence="1" id="KW-1133">Transmembrane helix</keyword>
<evidence type="ECO:0000259" key="2">
    <source>
        <dbReference type="Pfam" id="PF00892"/>
    </source>
</evidence>
<dbReference type="PANTHER" id="PTHR22911">
    <property type="entry name" value="ACYL-MALONYL CONDENSING ENZYME-RELATED"/>
    <property type="match status" value="1"/>
</dbReference>